<dbReference type="AlphaFoldDB" id="A8QAN3"/>
<reference evidence="3 4" key="1">
    <citation type="journal article" date="2007" name="Proc. Natl. Acad. Sci. U.S.A.">
        <title>Dandruff-associated Malassezia genomes reveal convergent and divergent virulence traits shared with plant and human fungal pathogens.</title>
        <authorList>
            <person name="Xu J."/>
            <person name="Saunders C.W."/>
            <person name="Hu P."/>
            <person name="Grant R.A."/>
            <person name="Boekhout T."/>
            <person name="Kuramae E.E."/>
            <person name="Kronstad J.W."/>
            <person name="Deangelis Y.M."/>
            <person name="Reeder N.L."/>
            <person name="Johnstone K.R."/>
            <person name="Leland M."/>
            <person name="Fieno A.M."/>
            <person name="Begley W.M."/>
            <person name="Sun Y."/>
            <person name="Lacey M.P."/>
            <person name="Chaudhary T."/>
            <person name="Keough T."/>
            <person name="Chu L."/>
            <person name="Sears R."/>
            <person name="Yuan B."/>
            <person name="Dawson T.L.Jr."/>
        </authorList>
    </citation>
    <scope>NUCLEOTIDE SEQUENCE [LARGE SCALE GENOMIC DNA]</scope>
    <source>
        <strain evidence="4">ATCC MYA-4612 / CBS 7966</strain>
    </source>
</reference>
<dbReference type="RefSeq" id="XP_001729004.1">
    <property type="nucleotide sequence ID" value="XM_001728952.1"/>
</dbReference>
<evidence type="ECO:0000313" key="3">
    <source>
        <dbReference type="EMBL" id="EDP41790.1"/>
    </source>
</evidence>
<sequence>MQFSLLASVLVLASSVVASPVEKRAFFNRGAKLTWYAGNALSAPACGGPTPSDNDMVAAVSRSSQFNCGDELTFEYYGKHSKVKVVDICEGCDAKWFDLSKAAFSALEALEVGELINVDFWK</sequence>
<accession>A8QAN3</accession>
<dbReference type="InterPro" id="IPR036908">
    <property type="entry name" value="RlpA-like_sf"/>
</dbReference>
<name>A8QAN3_MALGO</name>
<dbReference type="KEGG" id="mgl:MGL_3792"/>
<dbReference type="Gene3D" id="2.40.40.10">
    <property type="entry name" value="RlpA-like domain"/>
    <property type="match status" value="1"/>
</dbReference>
<dbReference type="OrthoDB" id="406505at2759"/>
<dbReference type="EMBL" id="AAYY01000015">
    <property type="protein sequence ID" value="EDP41790.1"/>
    <property type="molecule type" value="Genomic_DNA"/>
</dbReference>
<feature type="signal peptide" evidence="2">
    <location>
        <begin position="1"/>
        <end position="18"/>
    </location>
</feature>
<dbReference type="VEuPathDB" id="FungiDB:MGL_3792"/>
<evidence type="ECO:0000256" key="2">
    <source>
        <dbReference type="SAM" id="SignalP"/>
    </source>
</evidence>
<dbReference type="InterPro" id="IPR051477">
    <property type="entry name" value="Expansin_CellWall"/>
</dbReference>
<protein>
    <recommendedName>
        <fullName evidence="5">RlpA-like protein double-psi beta-barrel domain-containing protein</fullName>
    </recommendedName>
</protein>
<evidence type="ECO:0008006" key="5">
    <source>
        <dbReference type="Google" id="ProtNLM"/>
    </source>
</evidence>
<proteinExistence type="predicted"/>
<keyword evidence="4" id="KW-1185">Reference proteome</keyword>
<feature type="chain" id="PRO_5002728048" description="RlpA-like protein double-psi beta-barrel domain-containing protein" evidence="2">
    <location>
        <begin position="19"/>
        <end position="122"/>
    </location>
</feature>
<dbReference type="SUPFAM" id="SSF50685">
    <property type="entry name" value="Barwin-like endoglucanases"/>
    <property type="match status" value="1"/>
</dbReference>
<gene>
    <name evidence="3" type="ORF">MGL_3792</name>
</gene>
<comment type="caution">
    <text evidence="3">The sequence shown here is derived from an EMBL/GenBank/DDBJ whole genome shotgun (WGS) entry which is preliminary data.</text>
</comment>
<organism evidence="3 4">
    <name type="scientific">Malassezia globosa (strain ATCC MYA-4612 / CBS 7966)</name>
    <name type="common">Dandruff-associated fungus</name>
    <dbReference type="NCBI Taxonomy" id="425265"/>
    <lineage>
        <taxon>Eukaryota</taxon>
        <taxon>Fungi</taxon>
        <taxon>Dikarya</taxon>
        <taxon>Basidiomycota</taxon>
        <taxon>Ustilaginomycotina</taxon>
        <taxon>Malasseziomycetes</taxon>
        <taxon>Malasseziales</taxon>
        <taxon>Malasseziaceae</taxon>
        <taxon>Malassezia</taxon>
    </lineage>
</organism>
<evidence type="ECO:0000256" key="1">
    <source>
        <dbReference type="ARBA" id="ARBA00022729"/>
    </source>
</evidence>
<dbReference type="GeneID" id="5853311"/>
<dbReference type="PANTHER" id="PTHR31836:SF28">
    <property type="entry name" value="SRCR DOMAIN-CONTAINING PROTEIN-RELATED"/>
    <property type="match status" value="1"/>
</dbReference>
<keyword evidence="1 2" id="KW-0732">Signal</keyword>
<dbReference type="Proteomes" id="UP000008837">
    <property type="component" value="Unassembled WGS sequence"/>
</dbReference>
<dbReference type="PANTHER" id="PTHR31836">
    <property type="match status" value="1"/>
</dbReference>
<dbReference type="CDD" id="cd22191">
    <property type="entry name" value="DPBB_RlpA_EXP_N-like"/>
    <property type="match status" value="1"/>
</dbReference>
<dbReference type="InParanoid" id="A8QAN3"/>
<dbReference type="OMA" id="DICEGCD"/>
<evidence type="ECO:0000313" key="4">
    <source>
        <dbReference type="Proteomes" id="UP000008837"/>
    </source>
</evidence>